<name>A0A8J3QKL0_9ACTN</name>
<reference evidence="1" key="1">
    <citation type="submission" date="2021-01" db="EMBL/GenBank/DDBJ databases">
        <title>Whole genome shotgun sequence of Rhizocola hellebori NBRC 109834.</title>
        <authorList>
            <person name="Komaki H."/>
            <person name="Tamura T."/>
        </authorList>
    </citation>
    <scope>NUCLEOTIDE SEQUENCE</scope>
    <source>
        <strain evidence="1">NBRC 109834</strain>
    </source>
</reference>
<comment type="caution">
    <text evidence="1">The sequence shown here is derived from an EMBL/GenBank/DDBJ whole genome shotgun (WGS) entry which is preliminary data.</text>
</comment>
<dbReference type="AlphaFoldDB" id="A0A8J3QKL0"/>
<evidence type="ECO:0000313" key="2">
    <source>
        <dbReference type="Proteomes" id="UP000612899"/>
    </source>
</evidence>
<dbReference type="RefSeq" id="WP_203914844.1">
    <property type="nucleotide sequence ID" value="NZ_BONY01000120.1"/>
</dbReference>
<dbReference type="EMBL" id="BONY01000120">
    <property type="protein sequence ID" value="GIH11123.1"/>
    <property type="molecule type" value="Genomic_DNA"/>
</dbReference>
<protein>
    <submittedName>
        <fullName evidence="1">Uncharacterized protein</fullName>
    </submittedName>
</protein>
<dbReference type="Proteomes" id="UP000612899">
    <property type="component" value="Unassembled WGS sequence"/>
</dbReference>
<proteinExistence type="predicted"/>
<keyword evidence="2" id="KW-1185">Reference proteome</keyword>
<evidence type="ECO:0000313" key="1">
    <source>
        <dbReference type="EMBL" id="GIH11123.1"/>
    </source>
</evidence>
<sequence>MTNSRIIVALTMGVAAIAAFVFTWTEPPGDPWPNRSFAVDCTNPSQLSPRGGISVNELCNATIDLPDWRANTTCPQSTVSFAGGTTTVYGKVNETIDRVAYVDIDKDGNAETAVLISCGSQGSRRQVIVLESTGYSQFRALQQVVTTTYPVADIFDLVGTENGELKVQVGDYPGTASTASSRQWLSFRSNRHKLIRSDGTTLTGNPKVADFFVTTTDIVFHAPADGLRTGALTATVRNFGSSTVPFSLRLTLPLYAEVVNLPPTCTAVPTATDGLHVTCEIEGVATNGATQVELSLKAPENPNQVAVQTPPVLAAVLTLKDGYADLGISPKTINYSLRLE</sequence>
<gene>
    <name evidence="1" type="ORF">Rhe02_91900</name>
</gene>
<organism evidence="1 2">
    <name type="scientific">Rhizocola hellebori</name>
    <dbReference type="NCBI Taxonomy" id="1392758"/>
    <lineage>
        <taxon>Bacteria</taxon>
        <taxon>Bacillati</taxon>
        <taxon>Actinomycetota</taxon>
        <taxon>Actinomycetes</taxon>
        <taxon>Micromonosporales</taxon>
        <taxon>Micromonosporaceae</taxon>
        <taxon>Rhizocola</taxon>
    </lineage>
</organism>
<accession>A0A8J3QKL0</accession>